<dbReference type="PANTHER" id="PTHR43364">
    <property type="entry name" value="NADH-SPECIFIC METHYLGLYOXAL REDUCTASE-RELATED"/>
    <property type="match status" value="1"/>
</dbReference>
<gene>
    <name evidence="4" type="ORF">DI626_03620</name>
</gene>
<comment type="caution">
    <text evidence="4">The sequence shown here is derived from an EMBL/GenBank/DDBJ whole genome shotgun (WGS) entry which is preliminary data.</text>
</comment>
<dbReference type="SUPFAM" id="SSF51430">
    <property type="entry name" value="NAD(P)-linked oxidoreductase"/>
    <property type="match status" value="1"/>
</dbReference>
<feature type="region of interest" description="Disordered" evidence="2">
    <location>
        <begin position="349"/>
        <end position="371"/>
    </location>
</feature>
<keyword evidence="1" id="KW-0560">Oxidoreductase</keyword>
<accession>A0A2W5A1Z8</accession>
<dbReference type="InterPro" id="IPR050523">
    <property type="entry name" value="AKR_Detox_Biosynth"/>
</dbReference>
<dbReference type="InterPro" id="IPR036812">
    <property type="entry name" value="NAD(P)_OxRdtase_dom_sf"/>
</dbReference>
<organism evidence="4 5">
    <name type="scientific">Micavibrio aeruginosavorus</name>
    <dbReference type="NCBI Taxonomy" id="349221"/>
    <lineage>
        <taxon>Bacteria</taxon>
        <taxon>Pseudomonadati</taxon>
        <taxon>Bdellovibrionota</taxon>
        <taxon>Bdellovibrionia</taxon>
        <taxon>Bdellovibrionales</taxon>
        <taxon>Pseudobdellovibrionaceae</taxon>
        <taxon>Micavibrio</taxon>
    </lineage>
</organism>
<dbReference type="Proteomes" id="UP000249557">
    <property type="component" value="Unassembled WGS sequence"/>
</dbReference>
<dbReference type="Gene3D" id="3.20.20.100">
    <property type="entry name" value="NADP-dependent oxidoreductase domain"/>
    <property type="match status" value="1"/>
</dbReference>
<evidence type="ECO:0000313" key="4">
    <source>
        <dbReference type="EMBL" id="PZO87596.1"/>
    </source>
</evidence>
<reference evidence="4 5" key="1">
    <citation type="submission" date="2017-08" db="EMBL/GenBank/DDBJ databases">
        <title>Infants hospitalized years apart are colonized by the same room-sourced microbial strains.</title>
        <authorList>
            <person name="Brooks B."/>
            <person name="Olm M.R."/>
            <person name="Firek B.A."/>
            <person name="Baker R."/>
            <person name="Thomas B.C."/>
            <person name="Morowitz M.J."/>
            <person name="Banfield J.F."/>
        </authorList>
    </citation>
    <scope>NUCLEOTIDE SEQUENCE [LARGE SCALE GENOMIC DNA]</scope>
    <source>
        <strain evidence="4">S2_018_000_R2_104</strain>
    </source>
</reference>
<dbReference type="InterPro" id="IPR023210">
    <property type="entry name" value="NADP_OxRdtase_dom"/>
</dbReference>
<evidence type="ECO:0000256" key="2">
    <source>
        <dbReference type="SAM" id="MobiDB-lite"/>
    </source>
</evidence>
<evidence type="ECO:0000256" key="1">
    <source>
        <dbReference type="ARBA" id="ARBA00023002"/>
    </source>
</evidence>
<dbReference type="AlphaFoldDB" id="A0A2W5A1Z8"/>
<evidence type="ECO:0000259" key="3">
    <source>
        <dbReference type="Pfam" id="PF00248"/>
    </source>
</evidence>
<dbReference type="Pfam" id="PF00248">
    <property type="entry name" value="Aldo_ket_red"/>
    <property type="match status" value="1"/>
</dbReference>
<feature type="domain" description="NADP-dependent oxidoreductase" evidence="3">
    <location>
        <begin position="17"/>
        <end position="342"/>
    </location>
</feature>
<dbReference type="CDD" id="cd19094">
    <property type="entry name" value="AKR_Tas-like"/>
    <property type="match status" value="1"/>
</dbReference>
<dbReference type="GO" id="GO:0016491">
    <property type="term" value="F:oxidoreductase activity"/>
    <property type="evidence" value="ECO:0007669"/>
    <property type="project" value="UniProtKB-KW"/>
</dbReference>
<proteinExistence type="predicted"/>
<sequence>MEYSKLGSSGIQVSRCCLGTMTWGNQNSEAEAHEQMDYAITQGINFFDTAEVYAVPPSAATYGKTETMIGTWFAKHKNRDKIILMSKIAGPGPDWIREGKNKIDRTNILAAIDGSLKRLQTDYIDVYQLHWPNREFPHFGKNSAGTIDFTKADTKAEEENLLEVLQTLGELQKAGKIRHAGLSNDSAWGIMKYLQMSEKYSLPRMVSIQNEFNLMNRYDDPHVAEVCVREDVAYLPWSPLAGGQLSGKYLNGARPAGSRWAVDHRVPHRDTEMANEAVRDYVDVAKKHGIDVCQMAIKFCDVQSFATSTIIGATTMDQLKTDIAAFDLKLSQDVLDDIKEVYYRNPVPFNGATDPKRNTQNSQMMRVAASR</sequence>
<evidence type="ECO:0000313" key="5">
    <source>
        <dbReference type="Proteomes" id="UP000249557"/>
    </source>
</evidence>
<dbReference type="EMBL" id="QFNK01000050">
    <property type="protein sequence ID" value="PZO87596.1"/>
    <property type="molecule type" value="Genomic_DNA"/>
</dbReference>
<dbReference type="PANTHER" id="PTHR43364:SF4">
    <property type="entry name" value="NAD(P)-LINKED OXIDOREDUCTASE SUPERFAMILY PROTEIN"/>
    <property type="match status" value="1"/>
</dbReference>
<protein>
    <submittedName>
        <fullName evidence="4">Aldo/keto reductase</fullName>
    </submittedName>
</protein>
<name>A0A2W5A1Z8_9BACT</name>